<proteinExistence type="predicted"/>
<dbReference type="GO" id="GO:0008237">
    <property type="term" value="F:metallopeptidase activity"/>
    <property type="evidence" value="ECO:0007669"/>
    <property type="project" value="UniProtKB-KW"/>
</dbReference>
<evidence type="ECO:0000313" key="8">
    <source>
        <dbReference type="Proteomes" id="UP001237642"/>
    </source>
</evidence>
<name>A0AAD8MVQ6_9APIA</name>
<gene>
    <name evidence="6" type="ORF">POM88_015279</name>
    <name evidence="7" type="ORF">POM88_015284</name>
</gene>
<evidence type="ECO:0000256" key="2">
    <source>
        <dbReference type="ARBA" id="ARBA00022723"/>
    </source>
</evidence>
<keyword evidence="1" id="KW-0645">Protease</keyword>
<dbReference type="Proteomes" id="UP001237642">
    <property type="component" value="Unassembled WGS sequence"/>
</dbReference>
<dbReference type="PANTHER" id="PTHR11851:SF149">
    <property type="entry name" value="GH01077P"/>
    <property type="match status" value="1"/>
</dbReference>
<evidence type="ECO:0000256" key="5">
    <source>
        <dbReference type="ARBA" id="ARBA00023049"/>
    </source>
</evidence>
<keyword evidence="3" id="KW-0378">Hydrolase</keyword>
<dbReference type="SUPFAM" id="SSF63411">
    <property type="entry name" value="LuxS/MPP-like metallohydrolase"/>
    <property type="match status" value="1"/>
</dbReference>
<evidence type="ECO:0000313" key="6">
    <source>
        <dbReference type="EMBL" id="KAK1387101.1"/>
    </source>
</evidence>
<dbReference type="AlphaFoldDB" id="A0AAD8MVQ6"/>
<dbReference type="GO" id="GO:0006508">
    <property type="term" value="P:proteolysis"/>
    <property type="evidence" value="ECO:0007669"/>
    <property type="project" value="UniProtKB-KW"/>
</dbReference>
<reference evidence="7" key="1">
    <citation type="submission" date="2023-02" db="EMBL/GenBank/DDBJ databases">
        <title>Genome of toxic invasive species Heracleum sosnowskyi carries increased number of genes despite the absence of recent whole-genome duplications.</title>
        <authorList>
            <person name="Schelkunov M."/>
            <person name="Shtratnikova V."/>
            <person name="Makarenko M."/>
            <person name="Klepikova A."/>
            <person name="Omelchenko D."/>
            <person name="Novikova G."/>
            <person name="Obukhova E."/>
            <person name="Bogdanov V."/>
            <person name="Penin A."/>
            <person name="Logacheva M."/>
        </authorList>
    </citation>
    <scope>NUCLEOTIDE SEQUENCE</scope>
    <source>
        <strain evidence="7">Hsosn_3</strain>
        <tissue evidence="7">Leaf</tissue>
    </source>
</reference>
<organism evidence="7 8">
    <name type="scientific">Heracleum sosnowskyi</name>
    <dbReference type="NCBI Taxonomy" id="360622"/>
    <lineage>
        <taxon>Eukaryota</taxon>
        <taxon>Viridiplantae</taxon>
        <taxon>Streptophyta</taxon>
        <taxon>Embryophyta</taxon>
        <taxon>Tracheophyta</taxon>
        <taxon>Spermatophyta</taxon>
        <taxon>Magnoliopsida</taxon>
        <taxon>eudicotyledons</taxon>
        <taxon>Gunneridae</taxon>
        <taxon>Pentapetalae</taxon>
        <taxon>asterids</taxon>
        <taxon>campanulids</taxon>
        <taxon>Apiales</taxon>
        <taxon>Apiaceae</taxon>
        <taxon>Apioideae</taxon>
        <taxon>apioid superclade</taxon>
        <taxon>Tordylieae</taxon>
        <taxon>Tordyliinae</taxon>
        <taxon>Heracleum</taxon>
    </lineage>
</organism>
<sequence length="138" mass="15287">MAAFNTNYKDSGLFGVYALAMPDCLGDLACLVMLELTKLCSKRSVISEDELVRARNKVKATLLLDMDKTSCVAEDIGRQILAHGRRITYAELFASIDAVDVEKIKKVASLFINDKDIAIVAAGCLQGLPDYNWLRRRT</sequence>
<protein>
    <submittedName>
        <fullName evidence="7">Uncharacterized protein</fullName>
    </submittedName>
</protein>
<evidence type="ECO:0000313" key="7">
    <source>
        <dbReference type="EMBL" id="KAK1387106.1"/>
    </source>
</evidence>
<dbReference type="PANTHER" id="PTHR11851">
    <property type="entry name" value="METALLOPROTEASE"/>
    <property type="match status" value="1"/>
</dbReference>
<keyword evidence="4" id="KW-0862">Zinc</keyword>
<evidence type="ECO:0000256" key="1">
    <source>
        <dbReference type="ARBA" id="ARBA00022670"/>
    </source>
</evidence>
<keyword evidence="5" id="KW-0482">Metalloprotease</keyword>
<dbReference type="GO" id="GO:0005739">
    <property type="term" value="C:mitochondrion"/>
    <property type="evidence" value="ECO:0007669"/>
    <property type="project" value="TreeGrafter"/>
</dbReference>
<dbReference type="EMBL" id="JAUIZM010000004">
    <property type="protein sequence ID" value="KAK1387106.1"/>
    <property type="molecule type" value="Genomic_DNA"/>
</dbReference>
<evidence type="ECO:0000256" key="4">
    <source>
        <dbReference type="ARBA" id="ARBA00022833"/>
    </source>
</evidence>
<dbReference type="EMBL" id="JAUIZM010000004">
    <property type="protein sequence ID" value="KAK1387101.1"/>
    <property type="molecule type" value="Genomic_DNA"/>
</dbReference>
<dbReference type="InterPro" id="IPR011249">
    <property type="entry name" value="Metalloenz_LuxS/M16"/>
</dbReference>
<keyword evidence="2" id="KW-0479">Metal-binding</keyword>
<dbReference type="Gene3D" id="3.30.830.10">
    <property type="entry name" value="Metalloenzyme, LuxS/M16 peptidase-like"/>
    <property type="match status" value="1"/>
</dbReference>
<keyword evidence="8" id="KW-1185">Reference proteome</keyword>
<accession>A0AAD8MVQ6</accession>
<reference evidence="7" key="2">
    <citation type="submission" date="2023-05" db="EMBL/GenBank/DDBJ databases">
        <authorList>
            <person name="Schelkunov M.I."/>
        </authorList>
    </citation>
    <scope>NUCLEOTIDE SEQUENCE</scope>
    <source>
        <strain evidence="7">Hsosn_3</strain>
        <tissue evidence="7">Leaf</tissue>
    </source>
</reference>
<dbReference type="InterPro" id="IPR050361">
    <property type="entry name" value="MPP/UQCRC_Complex"/>
</dbReference>
<dbReference type="GO" id="GO:0046872">
    <property type="term" value="F:metal ion binding"/>
    <property type="evidence" value="ECO:0007669"/>
    <property type="project" value="UniProtKB-KW"/>
</dbReference>
<evidence type="ECO:0000256" key="3">
    <source>
        <dbReference type="ARBA" id="ARBA00022801"/>
    </source>
</evidence>
<comment type="caution">
    <text evidence="7">The sequence shown here is derived from an EMBL/GenBank/DDBJ whole genome shotgun (WGS) entry which is preliminary data.</text>
</comment>